<dbReference type="Proteomes" id="UP000298030">
    <property type="component" value="Unassembled WGS sequence"/>
</dbReference>
<comment type="caution">
    <text evidence="3">The sequence shown here is derived from an EMBL/GenBank/DDBJ whole genome shotgun (WGS) entry which is preliminary data.</text>
</comment>
<accession>A0A4Y7T2H5</accession>
<protein>
    <recommendedName>
        <fullName evidence="5">Hydrophobin</fullName>
    </recommendedName>
</protein>
<dbReference type="OrthoDB" id="3439550at2759"/>
<evidence type="ECO:0000313" key="2">
    <source>
        <dbReference type="EMBL" id="TEB20571.1"/>
    </source>
</evidence>
<keyword evidence="1" id="KW-0732">Signal</keyword>
<evidence type="ECO:0000313" key="3">
    <source>
        <dbReference type="EMBL" id="TEB27739.1"/>
    </source>
</evidence>
<evidence type="ECO:0008006" key="5">
    <source>
        <dbReference type="Google" id="ProtNLM"/>
    </source>
</evidence>
<dbReference type="EMBL" id="QPFP01000037">
    <property type="protein sequence ID" value="TEB27739.1"/>
    <property type="molecule type" value="Genomic_DNA"/>
</dbReference>
<dbReference type="EMBL" id="QPFP01000136">
    <property type="protein sequence ID" value="TEB20571.1"/>
    <property type="molecule type" value="Genomic_DNA"/>
</dbReference>
<proteinExistence type="predicted"/>
<sequence length="81" mass="8293">MNLSAFFTLALASVLTFSSTAVGQDCPKPACCDVLVKGADDTNVGLNCTEGGIDCTFGGQVKACCESINSFTKVGMKCESA</sequence>
<name>A0A4Y7T2H5_COPMI</name>
<organism evidence="3 4">
    <name type="scientific">Coprinellus micaceus</name>
    <name type="common">Glistening ink-cap mushroom</name>
    <name type="synonym">Coprinus micaceus</name>
    <dbReference type="NCBI Taxonomy" id="71717"/>
    <lineage>
        <taxon>Eukaryota</taxon>
        <taxon>Fungi</taxon>
        <taxon>Dikarya</taxon>
        <taxon>Basidiomycota</taxon>
        <taxon>Agaricomycotina</taxon>
        <taxon>Agaricomycetes</taxon>
        <taxon>Agaricomycetidae</taxon>
        <taxon>Agaricales</taxon>
        <taxon>Agaricineae</taxon>
        <taxon>Psathyrellaceae</taxon>
        <taxon>Coprinellus</taxon>
    </lineage>
</organism>
<evidence type="ECO:0000256" key="1">
    <source>
        <dbReference type="SAM" id="SignalP"/>
    </source>
</evidence>
<reference evidence="3 4" key="1">
    <citation type="journal article" date="2019" name="Nat. Ecol. Evol.">
        <title>Megaphylogeny resolves global patterns of mushroom evolution.</title>
        <authorList>
            <person name="Varga T."/>
            <person name="Krizsan K."/>
            <person name="Foldi C."/>
            <person name="Dima B."/>
            <person name="Sanchez-Garcia M."/>
            <person name="Sanchez-Ramirez S."/>
            <person name="Szollosi G.J."/>
            <person name="Szarkandi J.G."/>
            <person name="Papp V."/>
            <person name="Albert L."/>
            <person name="Andreopoulos W."/>
            <person name="Angelini C."/>
            <person name="Antonin V."/>
            <person name="Barry K.W."/>
            <person name="Bougher N.L."/>
            <person name="Buchanan P."/>
            <person name="Buyck B."/>
            <person name="Bense V."/>
            <person name="Catcheside P."/>
            <person name="Chovatia M."/>
            <person name="Cooper J."/>
            <person name="Damon W."/>
            <person name="Desjardin D."/>
            <person name="Finy P."/>
            <person name="Geml J."/>
            <person name="Haridas S."/>
            <person name="Hughes K."/>
            <person name="Justo A."/>
            <person name="Karasinski D."/>
            <person name="Kautmanova I."/>
            <person name="Kiss B."/>
            <person name="Kocsube S."/>
            <person name="Kotiranta H."/>
            <person name="LaButti K.M."/>
            <person name="Lechner B.E."/>
            <person name="Liimatainen K."/>
            <person name="Lipzen A."/>
            <person name="Lukacs Z."/>
            <person name="Mihaltcheva S."/>
            <person name="Morgado L.N."/>
            <person name="Niskanen T."/>
            <person name="Noordeloos M.E."/>
            <person name="Ohm R.A."/>
            <person name="Ortiz-Santana B."/>
            <person name="Ovrebo C."/>
            <person name="Racz N."/>
            <person name="Riley R."/>
            <person name="Savchenko A."/>
            <person name="Shiryaev A."/>
            <person name="Soop K."/>
            <person name="Spirin V."/>
            <person name="Szebenyi C."/>
            <person name="Tomsovsky M."/>
            <person name="Tulloss R.E."/>
            <person name="Uehling J."/>
            <person name="Grigoriev I.V."/>
            <person name="Vagvolgyi C."/>
            <person name="Papp T."/>
            <person name="Martin F.M."/>
            <person name="Miettinen O."/>
            <person name="Hibbett D.S."/>
            <person name="Nagy L.G."/>
        </authorList>
    </citation>
    <scope>NUCLEOTIDE SEQUENCE [LARGE SCALE GENOMIC DNA]</scope>
    <source>
        <strain evidence="3 4">FP101781</strain>
    </source>
</reference>
<evidence type="ECO:0000313" key="4">
    <source>
        <dbReference type="Proteomes" id="UP000298030"/>
    </source>
</evidence>
<feature type="chain" id="PRO_5039810173" description="Hydrophobin" evidence="1">
    <location>
        <begin position="24"/>
        <end position="81"/>
    </location>
</feature>
<feature type="signal peptide" evidence="1">
    <location>
        <begin position="1"/>
        <end position="23"/>
    </location>
</feature>
<dbReference type="AlphaFoldDB" id="A0A4Y7T2H5"/>
<gene>
    <name evidence="3" type="ORF">FA13DRAFT_1736203</name>
    <name evidence="2" type="ORF">FA13DRAFT_1742817</name>
</gene>
<keyword evidence="4" id="KW-1185">Reference proteome</keyword>